<organism evidence="2 3">
    <name type="scientific">Leptosphaeria maculans (strain JN3 / isolate v23.1.3 / race Av1-4-5-6-7-8)</name>
    <name type="common">Blackleg fungus</name>
    <name type="synonym">Phoma lingam</name>
    <dbReference type="NCBI Taxonomy" id="985895"/>
    <lineage>
        <taxon>Eukaryota</taxon>
        <taxon>Fungi</taxon>
        <taxon>Dikarya</taxon>
        <taxon>Ascomycota</taxon>
        <taxon>Pezizomycotina</taxon>
        <taxon>Dothideomycetes</taxon>
        <taxon>Pleosporomycetidae</taxon>
        <taxon>Pleosporales</taxon>
        <taxon>Pleosporineae</taxon>
        <taxon>Leptosphaeriaceae</taxon>
        <taxon>Plenodomus</taxon>
        <taxon>Plenodomus lingam/Leptosphaeria maculans species complex</taxon>
    </lineage>
</organism>
<gene>
    <name evidence="2" type="ORF">LEMA_P011000.1</name>
</gene>
<proteinExistence type="predicted"/>
<dbReference type="AlphaFoldDB" id="E5ACW1"/>
<dbReference type="EMBL" id="FP929139">
    <property type="protein sequence ID" value="CBY02313.1"/>
    <property type="molecule type" value="Genomic_DNA"/>
</dbReference>
<name>E5ACW1_LEPMJ</name>
<protein>
    <submittedName>
        <fullName evidence="2">Predicted protein</fullName>
    </submittedName>
</protein>
<evidence type="ECO:0000313" key="3">
    <source>
        <dbReference type="Proteomes" id="UP000002668"/>
    </source>
</evidence>
<evidence type="ECO:0000313" key="2">
    <source>
        <dbReference type="EMBL" id="CBY02313.1"/>
    </source>
</evidence>
<evidence type="ECO:0000256" key="1">
    <source>
        <dbReference type="SAM" id="MobiDB-lite"/>
    </source>
</evidence>
<feature type="region of interest" description="Disordered" evidence="1">
    <location>
        <begin position="204"/>
        <end position="233"/>
    </location>
</feature>
<reference evidence="3" key="1">
    <citation type="journal article" date="2011" name="Nat. Commun.">
        <title>Effector diversification within compartments of the Leptosphaeria maculans genome affected by Repeat-Induced Point mutations.</title>
        <authorList>
            <person name="Rouxel T."/>
            <person name="Grandaubert J."/>
            <person name="Hane J.K."/>
            <person name="Hoede C."/>
            <person name="van de Wouw A.P."/>
            <person name="Couloux A."/>
            <person name="Dominguez V."/>
            <person name="Anthouard V."/>
            <person name="Bally P."/>
            <person name="Bourras S."/>
            <person name="Cozijnsen A.J."/>
            <person name="Ciuffetti L.M."/>
            <person name="Degrave A."/>
            <person name="Dilmaghani A."/>
            <person name="Duret L."/>
            <person name="Fudal I."/>
            <person name="Goodwin S.B."/>
            <person name="Gout L."/>
            <person name="Glaser N."/>
            <person name="Linglin J."/>
            <person name="Kema G.H.J."/>
            <person name="Lapalu N."/>
            <person name="Lawrence C.B."/>
            <person name="May K."/>
            <person name="Meyer M."/>
            <person name="Ollivier B."/>
            <person name="Poulain J."/>
            <person name="Schoch C.L."/>
            <person name="Simon A."/>
            <person name="Spatafora J.W."/>
            <person name="Stachowiak A."/>
            <person name="Turgeon B.G."/>
            <person name="Tyler B.M."/>
            <person name="Vincent D."/>
            <person name="Weissenbach J."/>
            <person name="Amselem J."/>
            <person name="Quesneville H."/>
            <person name="Oliver R.P."/>
            <person name="Wincker P."/>
            <person name="Balesdent M.-H."/>
            <person name="Howlett B.J."/>
        </authorList>
    </citation>
    <scope>NUCLEOTIDE SEQUENCE [LARGE SCALE GENOMIC DNA]</scope>
    <source>
        <strain evidence="3">JN3 / isolate v23.1.3 / race Av1-4-5-6-7-8</strain>
    </source>
</reference>
<dbReference type="VEuPathDB" id="FungiDB:LEMA_P011000.1"/>
<keyword evidence="3" id="KW-1185">Reference proteome</keyword>
<dbReference type="InParanoid" id="E5ACW1"/>
<dbReference type="Proteomes" id="UP000002668">
    <property type="component" value="Genome"/>
</dbReference>
<accession>E5ACW1</accession>
<sequence>MGKLYKTGYTICMKQGNRPGAERNMRCIDEELVPCADSHGAPCAEPKILHTWLYYKCAEHGEPSDEERRAMVKKKKKDGGTHVEVREMKMGGGRVIGMELCVWFCSGDLGEEEEEEVVVVVVEFVQRAWAGFAVSGGQALREPSSHRDAESRVVGETKALASVQSGDTHTHTHTACYAIPVRARAGEGLKTIETNSQGRHKLRYEDGQIAQTTTGGQGNRDSPARRSAGTRPSPLWTAYQTWAVKCQR</sequence>
<dbReference type="HOGENOM" id="CLU_1120334_0_0_1"/>